<dbReference type="GO" id="GO:0046872">
    <property type="term" value="F:metal ion binding"/>
    <property type="evidence" value="ECO:0007669"/>
    <property type="project" value="UniProtKB-KW"/>
</dbReference>
<organism evidence="5 6">
    <name type="scientific">Salix udensis</name>
    <dbReference type="NCBI Taxonomy" id="889485"/>
    <lineage>
        <taxon>Eukaryota</taxon>
        <taxon>Viridiplantae</taxon>
        <taxon>Streptophyta</taxon>
        <taxon>Embryophyta</taxon>
        <taxon>Tracheophyta</taxon>
        <taxon>Spermatophyta</taxon>
        <taxon>Magnoliopsida</taxon>
        <taxon>eudicotyledons</taxon>
        <taxon>Gunneridae</taxon>
        <taxon>Pentapetalae</taxon>
        <taxon>rosids</taxon>
        <taxon>fabids</taxon>
        <taxon>Malpighiales</taxon>
        <taxon>Salicaceae</taxon>
        <taxon>Saliceae</taxon>
        <taxon>Salix</taxon>
    </lineage>
</organism>
<proteinExistence type="predicted"/>
<dbReference type="InterPro" id="IPR007081">
    <property type="entry name" value="RNA_pol_Rpb1_5"/>
</dbReference>
<dbReference type="PANTHER" id="PTHR48446:SF1">
    <property type="entry name" value="DNA-DIRECTED RNA POLYMERASE SUBUNIT BETA' N-TERMINAL SECTION"/>
    <property type="match status" value="1"/>
</dbReference>
<dbReference type="GO" id="GO:0006351">
    <property type="term" value="P:DNA-templated transcription"/>
    <property type="evidence" value="ECO:0007669"/>
    <property type="project" value="InterPro"/>
</dbReference>
<evidence type="ECO:0000256" key="1">
    <source>
        <dbReference type="ARBA" id="ARBA00012418"/>
    </source>
</evidence>
<evidence type="ECO:0000313" key="5">
    <source>
        <dbReference type="EMBL" id="KAJ6423986.1"/>
    </source>
</evidence>
<dbReference type="AlphaFoldDB" id="A0AAD6PC21"/>
<accession>A0AAD6PC21</accession>
<protein>
    <recommendedName>
        <fullName evidence="1">DNA-directed RNA polymerase</fullName>
        <ecNumber evidence="1">2.7.7.6</ecNumber>
    </recommendedName>
</protein>
<dbReference type="InterPro" id="IPR015700">
    <property type="entry name" value="RPC1"/>
</dbReference>
<keyword evidence="2" id="KW-0479">Metal-binding</keyword>
<dbReference type="SUPFAM" id="SSF64484">
    <property type="entry name" value="beta and beta-prime subunits of DNA dependent RNA-polymerase"/>
    <property type="match status" value="1"/>
</dbReference>
<dbReference type="Pfam" id="PF04998">
    <property type="entry name" value="RNA_pol_Rpb1_5"/>
    <property type="match status" value="1"/>
</dbReference>
<reference evidence="5 6" key="1">
    <citation type="journal article" date="2023" name="Int. J. Mol. Sci.">
        <title>De Novo Assembly and Annotation of 11 Diverse Shrub Willow (Salix) Genomes Reveals Novel Gene Organization in Sex-Linked Regions.</title>
        <authorList>
            <person name="Hyden B."/>
            <person name="Feng K."/>
            <person name="Yates T.B."/>
            <person name="Jawdy S."/>
            <person name="Cereghino C."/>
            <person name="Smart L.B."/>
            <person name="Muchero W."/>
        </authorList>
    </citation>
    <scope>NUCLEOTIDE SEQUENCE [LARGE SCALE GENOMIC DNA]</scope>
    <source>
        <tissue evidence="5">Shoot tip</tissue>
    </source>
</reference>
<dbReference type="EMBL" id="JAPFFJ010000006">
    <property type="protein sequence ID" value="KAJ6423986.1"/>
    <property type="molecule type" value="Genomic_DNA"/>
</dbReference>
<dbReference type="GO" id="GO:0003899">
    <property type="term" value="F:DNA-directed RNA polymerase activity"/>
    <property type="evidence" value="ECO:0007669"/>
    <property type="project" value="UniProtKB-EC"/>
</dbReference>
<dbReference type="Gene3D" id="6.10.250.2940">
    <property type="match status" value="1"/>
</dbReference>
<dbReference type="Proteomes" id="UP001162972">
    <property type="component" value="Chromosome 16"/>
</dbReference>
<dbReference type="GO" id="GO:0003677">
    <property type="term" value="F:DNA binding"/>
    <property type="evidence" value="ECO:0007669"/>
    <property type="project" value="InterPro"/>
</dbReference>
<dbReference type="EC" id="2.7.7.6" evidence="1"/>
<dbReference type="Gene3D" id="6.20.50.80">
    <property type="match status" value="1"/>
</dbReference>
<evidence type="ECO:0000259" key="4">
    <source>
        <dbReference type="Pfam" id="PF04998"/>
    </source>
</evidence>
<evidence type="ECO:0000256" key="3">
    <source>
        <dbReference type="ARBA" id="ARBA00022833"/>
    </source>
</evidence>
<name>A0AAD6PC21_9ROSI</name>
<keyword evidence="3" id="KW-0862">Zinc</keyword>
<sequence>MGGREGLVDTAVKTADTGYMARRLSKGLEDLCVQYDNTVQDASGGIVQFLYGDDGLDPAMMEGKAGFPLNFDRLFMKVKATCGAEEDEYLSPLDISNFVQSLLHKHDGTIDGICSESFRKSLSSFLGDKAKRLECLMKLVDGVENIKNVKGLTGISKNTEKIAQKVSGITEKQLEVSITSPPFK</sequence>
<keyword evidence="6" id="KW-1185">Reference proteome</keyword>
<dbReference type="PANTHER" id="PTHR48446">
    <property type="entry name" value="DNA-DIRECTED RNA POLYMERASE SUBUNIT BETA' N-TERMINAL SECTION"/>
    <property type="match status" value="1"/>
</dbReference>
<gene>
    <name evidence="5" type="ORF">OIU84_024874</name>
</gene>
<comment type="caution">
    <text evidence="5">The sequence shown here is derived from an EMBL/GenBank/DDBJ whole genome shotgun (WGS) entry which is preliminary data.</text>
</comment>
<feature type="domain" description="RNA polymerase Rpb1" evidence="4">
    <location>
        <begin position="1"/>
        <end position="100"/>
    </location>
</feature>
<evidence type="ECO:0000313" key="6">
    <source>
        <dbReference type="Proteomes" id="UP001162972"/>
    </source>
</evidence>
<evidence type="ECO:0000256" key="2">
    <source>
        <dbReference type="ARBA" id="ARBA00022723"/>
    </source>
</evidence>